<dbReference type="EMBL" id="CP046884">
    <property type="protein sequence ID" value="QNQ89584.1"/>
    <property type="molecule type" value="Genomic_DNA"/>
</dbReference>
<dbReference type="AlphaFoldDB" id="A0A7H0SM09"/>
<evidence type="ECO:0000313" key="1">
    <source>
        <dbReference type="EMBL" id="QNQ89584.1"/>
    </source>
</evidence>
<dbReference type="Proteomes" id="UP000516320">
    <property type="component" value="Chromosome"/>
</dbReference>
<reference evidence="1 2" key="1">
    <citation type="submission" date="2019-12" db="EMBL/GenBank/DDBJ databases">
        <title>Corynebacterium sp. nov., isolated from feces of the Anser Albifrons in China.</title>
        <authorList>
            <person name="Liu Q."/>
        </authorList>
    </citation>
    <scope>NUCLEOTIDE SEQUENCE [LARGE SCALE GENOMIC DNA]</scope>
    <source>
        <strain evidence="1 2">4H37-19</strain>
    </source>
</reference>
<accession>A0A7H0SM09</accession>
<evidence type="ECO:0000313" key="2">
    <source>
        <dbReference type="Proteomes" id="UP000516320"/>
    </source>
</evidence>
<proteinExistence type="predicted"/>
<name>A0A7H0SM09_9CORY</name>
<protein>
    <submittedName>
        <fullName evidence="1">Uncharacterized protein</fullName>
    </submittedName>
</protein>
<gene>
    <name evidence="1" type="ORF">GP475_02250</name>
</gene>
<sequence length="236" mass="26620">MSTLPDPTRIPRVLAELQEVWEAQPELSFPMLCNVLTNHGMTWGSSDEDLSRLLTHLASVRPSRIPKDDRGRAQHTYLVETESPQASVTISPRKVIVRRHAGSTHAQPVKWAYSEIRRSSTRGPLHIVDFSGVDHRLGIVRSIRRLEVPDRVRITGLSRETIGDRKFLITTEDAEKILVGRKIEIFHKEEREVKYLSMSWSRLACAELGKAVKIVPGHEKTAITRGVIAAIDVVEV</sequence>
<dbReference type="RefSeq" id="WP_187975037.1">
    <property type="nucleotide sequence ID" value="NZ_CP046884.1"/>
</dbReference>
<keyword evidence="2" id="KW-1185">Reference proteome</keyword>
<dbReference type="KEGG" id="cpoy:GP475_02250"/>
<organism evidence="1 2">
    <name type="scientific">Corynebacterium poyangense</name>
    <dbReference type="NCBI Taxonomy" id="2684405"/>
    <lineage>
        <taxon>Bacteria</taxon>
        <taxon>Bacillati</taxon>
        <taxon>Actinomycetota</taxon>
        <taxon>Actinomycetes</taxon>
        <taxon>Mycobacteriales</taxon>
        <taxon>Corynebacteriaceae</taxon>
        <taxon>Corynebacterium</taxon>
    </lineage>
</organism>